<name>A0A0T5P1J0_9RHOB</name>
<accession>A0A0T5P1J0</accession>
<dbReference type="STRING" id="540747.SAMN04488031_106220"/>
<dbReference type="PATRIC" id="fig|540747.5.peg.3548"/>
<feature type="domain" description="Flavodoxin-like fold" evidence="3">
    <location>
        <begin position="1"/>
        <end position="207"/>
    </location>
</feature>
<reference evidence="4 6" key="1">
    <citation type="submission" date="2015-04" db="EMBL/GenBank/DDBJ databases">
        <title>The draft genome sequence of Roseovarius indicus B108T.</title>
        <authorList>
            <person name="Li G."/>
            <person name="Lai Q."/>
            <person name="Shao Z."/>
            <person name="Yan P."/>
        </authorList>
    </citation>
    <scope>NUCLEOTIDE SEQUENCE [LARGE SCALE GENOMIC DNA]</scope>
    <source>
        <strain evidence="4 6">B108</strain>
    </source>
</reference>
<dbReference type="GO" id="GO:0003955">
    <property type="term" value="F:NAD(P)H dehydrogenase (quinone) activity"/>
    <property type="evidence" value="ECO:0007669"/>
    <property type="project" value="TreeGrafter"/>
</dbReference>
<evidence type="ECO:0000313" key="7">
    <source>
        <dbReference type="Proteomes" id="UP000325785"/>
    </source>
</evidence>
<evidence type="ECO:0000313" key="4">
    <source>
        <dbReference type="EMBL" id="KRS15016.1"/>
    </source>
</evidence>
<dbReference type="EMBL" id="LAXI01000029">
    <property type="protein sequence ID" value="KRS15016.1"/>
    <property type="molecule type" value="Genomic_DNA"/>
</dbReference>
<dbReference type="InterPro" id="IPR051545">
    <property type="entry name" value="NAD(P)H_dehydrogenase_qn"/>
</dbReference>
<evidence type="ECO:0000313" key="6">
    <source>
        <dbReference type="Proteomes" id="UP000051401"/>
    </source>
</evidence>
<dbReference type="KEGG" id="rid:RIdsm_01118"/>
<dbReference type="PANTHER" id="PTHR10204">
    <property type="entry name" value="NAD P H OXIDOREDUCTASE-RELATED"/>
    <property type="match status" value="1"/>
</dbReference>
<reference evidence="5 7" key="2">
    <citation type="submission" date="2018-08" db="EMBL/GenBank/DDBJ databases">
        <title>Genetic Globetrotter - A new plasmid hitch-hiking vast phylogenetic and geographic distances.</title>
        <authorList>
            <person name="Vollmers J."/>
            <person name="Petersen J."/>
        </authorList>
    </citation>
    <scope>NUCLEOTIDE SEQUENCE [LARGE SCALE GENOMIC DNA]</scope>
    <source>
        <strain evidence="5 7">DSM 26383</strain>
    </source>
</reference>
<dbReference type="Pfam" id="PF02525">
    <property type="entry name" value="Flavodoxin_2"/>
    <property type="match status" value="1"/>
</dbReference>
<evidence type="ECO:0000256" key="2">
    <source>
        <dbReference type="ARBA" id="ARBA00023002"/>
    </source>
</evidence>
<dbReference type="InterPro" id="IPR003680">
    <property type="entry name" value="Flavodoxin_fold"/>
</dbReference>
<keyword evidence="6" id="KW-1185">Reference proteome</keyword>
<dbReference type="GO" id="GO:0005829">
    <property type="term" value="C:cytosol"/>
    <property type="evidence" value="ECO:0007669"/>
    <property type="project" value="TreeGrafter"/>
</dbReference>
<dbReference type="Gene3D" id="3.40.50.360">
    <property type="match status" value="1"/>
</dbReference>
<dbReference type="PANTHER" id="PTHR10204:SF34">
    <property type="entry name" value="NAD(P)H DEHYDROGENASE [QUINONE] 1 ISOFORM 1"/>
    <property type="match status" value="1"/>
</dbReference>
<organism evidence="4 6">
    <name type="scientific">Roseovarius indicus</name>
    <dbReference type="NCBI Taxonomy" id="540747"/>
    <lineage>
        <taxon>Bacteria</taxon>
        <taxon>Pseudomonadati</taxon>
        <taxon>Pseudomonadota</taxon>
        <taxon>Alphaproteobacteria</taxon>
        <taxon>Rhodobacterales</taxon>
        <taxon>Roseobacteraceae</taxon>
        <taxon>Roseovarius</taxon>
    </lineage>
</organism>
<dbReference type="SUPFAM" id="SSF52218">
    <property type="entry name" value="Flavoproteins"/>
    <property type="match status" value="1"/>
</dbReference>
<sequence length="240" mass="26441">MKTLVVHAHPEPQSFNSAMAARLVDAFKARGDEVATSDLYQMGFNPVASAADFTERGNPEYLNYALEQRHGVKTETIAPDIRAELDKLLWCDTLVLNFPIFWFSTPAILKGWIDRVFVSGAVYGGRAFYDKGRLRGRRAMVSVSLGGRTNMFGPGAVHGPLEDMLRPLLRGTLYYAGFDVVTPFVAHHVPYIDDAARAALLEELDAHVARFDSLETLSFPSLDDFDDQMNPIAAGQGAST</sequence>
<dbReference type="OrthoDB" id="9798454at2"/>
<gene>
    <name evidence="5" type="primary">kefF</name>
    <name evidence="5" type="ORF">RIdsm_01118</name>
    <name evidence="4" type="ORF">XM52_25940</name>
</gene>
<keyword evidence="2" id="KW-0560">Oxidoreductase</keyword>
<protein>
    <submittedName>
        <fullName evidence="5">Glutathione-regulated potassium-efflux system ancillary protein KefF</fullName>
    </submittedName>
    <submittedName>
        <fullName evidence="4">NAD(P)H dehydrogenase</fullName>
    </submittedName>
</protein>
<comment type="similarity">
    <text evidence="1">Belongs to the NAD(P)H dehydrogenase (quinone) family.</text>
</comment>
<evidence type="ECO:0000313" key="5">
    <source>
        <dbReference type="EMBL" id="QEW25332.1"/>
    </source>
</evidence>
<dbReference type="Proteomes" id="UP000325785">
    <property type="component" value="Chromosome"/>
</dbReference>
<dbReference type="EMBL" id="CP031598">
    <property type="protein sequence ID" value="QEW25332.1"/>
    <property type="molecule type" value="Genomic_DNA"/>
</dbReference>
<dbReference type="AlphaFoldDB" id="A0A0T5P1J0"/>
<dbReference type="Proteomes" id="UP000051401">
    <property type="component" value="Unassembled WGS sequence"/>
</dbReference>
<dbReference type="RefSeq" id="WP_057821061.1">
    <property type="nucleotide sequence ID" value="NZ_CP031598.1"/>
</dbReference>
<dbReference type="InterPro" id="IPR029039">
    <property type="entry name" value="Flavoprotein-like_sf"/>
</dbReference>
<evidence type="ECO:0000256" key="1">
    <source>
        <dbReference type="ARBA" id="ARBA00006252"/>
    </source>
</evidence>
<evidence type="ECO:0000259" key="3">
    <source>
        <dbReference type="Pfam" id="PF02525"/>
    </source>
</evidence>
<proteinExistence type="inferred from homology"/>